<evidence type="ECO:0000256" key="1">
    <source>
        <dbReference type="SAM" id="Phobius"/>
    </source>
</evidence>
<dbReference type="HOGENOM" id="CLU_149215_0_0_9"/>
<keyword evidence="1" id="KW-0812">Transmembrane</keyword>
<evidence type="ECO:0000313" key="3">
    <source>
        <dbReference type="Proteomes" id="UP000001946"/>
    </source>
</evidence>
<organism evidence="2 3">
    <name type="scientific">Desulfitobacterium hafniense (strain Y51)</name>
    <dbReference type="NCBI Taxonomy" id="138119"/>
    <lineage>
        <taxon>Bacteria</taxon>
        <taxon>Bacillati</taxon>
        <taxon>Bacillota</taxon>
        <taxon>Clostridia</taxon>
        <taxon>Eubacteriales</taxon>
        <taxon>Desulfitobacteriaceae</taxon>
        <taxon>Desulfitobacterium</taxon>
    </lineage>
</organism>
<sequence length="134" mass="14883">MMIMANENVDLTLTYEERAGDLLFLLGTILAFISNYQEEQALLTENVSMVKPKDIDSAMSITAASWLFFLASILFTHVAIVRLEELGSTANLKTSLVLTRGTKLAVIGNLLKSAGFGIAAIAYQLKLFYYKYEF</sequence>
<keyword evidence="3" id="KW-1185">Reference proteome</keyword>
<protein>
    <submittedName>
        <fullName evidence="2">Uncharacterized protein</fullName>
    </submittedName>
</protein>
<feature type="transmembrane region" description="Helical" evidence="1">
    <location>
        <begin position="57"/>
        <end position="83"/>
    </location>
</feature>
<evidence type="ECO:0000313" key="2">
    <source>
        <dbReference type="EMBL" id="BAE83600.1"/>
    </source>
</evidence>
<dbReference type="AlphaFoldDB" id="Q24WJ2"/>
<name>Q24WJ2_DESHY</name>
<proteinExistence type="predicted"/>
<dbReference type="eggNOG" id="ENOG503436C">
    <property type="taxonomic scope" value="Bacteria"/>
</dbReference>
<accession>Q24WJ2</accession>
<gene>
    <name evidence="2" type="ordered locus">DSY1811</name>
</gene>
<feature type="transmembrane region" description="Helical" evidence="1">
    <location>
        <begin position="104"/>
        <end position="125"/>
    </location>
</feature>
<keyword evidence="1" id="KW-1133">Transmembrane helix</keyword>
<reference evidence="2 3" key="1">
    <citation type="journal article" date="2006" name="J. Bacteriol.">
        <title>Complete genome sequence of the dehalorespiring bacterium Desulfitobacterium hafniense Y51 and comparison with Dehalococcoides ethenogenes 195.</title>
        <authorList>
            <person name="Nonaka H."/>
            <person name="Keresztes G."/>
            <person name="Shinoda Y."/>
            <person name="Ikenaga Y."/>
            <person name="Abe M."/>
            <person name="Naito K."/>
            <person name="Inatomi K."/>
            <person name="Furukawa K."/>
            <person name="Inui M."/>
            <person name="Yukawa H."/>
        </authorList>
    </citation>
    <scope>NUCLEOTIDE SEQUENCE [LARGE SCALE GENOMIC DNA]</scope>
    <source>
        <strain evidence="2 3">Y51</strain>
    </source>
</reference>
<dbReference type="EMBL" id="AP008230">
    <property type="protein sequence ID" value="BAE83600.1"/>
    <property type="molecule type" value="Genomic_DNA"/>
</dbReference>
<keyword evidence="1" id="KW-0472">Membrane</keyword>
<dbReference type="Proteomes" id="UP000001946">
    <property type="component" value="Chromosome"/>
</dbReference>
<dbReference type="KEGG" id="dsy:DSY1811"/>